<dbReference type="InterPro" id="IPR006612">
    <property type="entry name" value="THAP_Znf"/>
</dbReference>
<proteinExistence type="predicted"/>
<keyword evidence="6" id="KW-0175">Coiled coil</keyword>
<dbReference type="GO" id="GO:0003677">
    <property type="term" value="F:DNA binding"/>
    <property type="evidence" value="ECO:0007669"/>
    <property type="project" value="UniProtKB-UniRule"/>
</dbReference>
<keyword evidence="1" id="KW-0479">Metal-binding</keyword>
<evidence type="ECO:0000259" key="7">
    <source>
        <dbReference type="PROSITE" id="PS50950"/>
    </source>
</evidence>
<evidence type="ECO:0000313" key="9">
    <source>
        <dbReference type="Proteomes" id="UP000549394"/>
    </source>
</evidence>
<sequence length="472" mass="52615">METNDSKFKPNIMCQMDVCDNLKQPENQHIKELGLRFFTFPWKNPDIVDSWIKACQRTELENVTHYHLRNKSICSDHFNVSDLEDEKELISSDLKLSAIPRKYIENSLSEALRSSKNKKDDAVVGGIAPAGNHNTLVVTGDDNLQKFLQSANSSSKVVFVRAPGAQTSSNLKFETAILNTRPIAPARTIPPPTIRISNPRPNFAPVLNMVNIGGTDIPIVKKSVATPKPKNTVVFTPSTPYSGSNSNISSIRESKMLKAGQGANPDQVKMLMEKLIKVDKTVSEHVKENQKLKKQLNTSKKKVTKLTRQLAVCEKALRQERAKGFDISQFTPMQLCFFQDQVRSASSSHHGMRWSADTIQFAMDIYSQSRDVYKMMCAEFRLPSESTVKRLSEQSKVSNISDKEKSEMEVEATVAEESIEDDVVQTVTVVTDNDMVMSQEDVRALIASGEIQVGLSEEVTVEVIETSPTGIS</sequence>
<dbReference type="OrthoDB" id="7683421at2759"/>
<evidence type="ECO:0000256" key="4">
    <source>
        <dbReference type="ARBA" id="ARBA00023125"/>
    </source>
</evidence>
<dbReference type="AlphaFoldDB" id="A0A7I8VS61"/>
<organism evidence="8 9">
    <name type="scientific">Dimorphilus gyrociliatus</name>
    <dbReference type="NCBI Taxonomy" id="2664684"/>
    <lineage>
        <taxon>Eukaryota</taxon>
        <taxon>Metazoa</taxon>
        <taxon>Spiralia</taxon>
        <taxon>Lophotrochozoa</taxon>
        <taxon>Annelida</taxon>
        <taxon>Polychaeta</taxon>
        <taxon>Polychaeta incertae sedis</taxon>
        <taxon>Dinophilidae</taxon>
        <taxon>Dimorphilus</taxon>
    </lineage>
</organism>
<evidence type="ECO:0000256" key="2">
    <source>
        <dbReference type="ARBA" id="ARBA00022771"/>
    </source>
</evidence>
<keyword evidence="3" id="KW-0862">Zinc</keyword>
<evidence type="ECO:0000256" key="3">
    <source>
        <dbReference type="ARBA" id="ARBA00022833"/>
    </source>
</evidence>
<gene>
    <name evidence="8" type="ORF">DGYR_LOCUS6622</name>
</gene>
<dbReference type="PROSITE" id="PS50950">
    <property type="entry name" value="ZF_THAP"/>
    <property type="match status" value="1"/>
</dbReference>
<protein>
    <submittedName>
        <fullName evidence="8">DgyrCDS6929</fullName>
    </submittedName>
</protein>
<evidence type="ECO:0000256" key="6">
    <source>
        <dbReference type="SAM" id="Coils"/>
    </source>
</evidence>
<keyword evidence="9" id="KW-1185">Reference proteome</keyword>
<accession>A0A7I8VS61</accession>
<dbReference type="GO" id="GO:0008270">
    <property type="term" value="F:zinc ion binding"/>
    <property type="evidence" value="ECO:0007669"/>
    <property type="project" value="UniProtKB-KW"/>
</dbReference>
<dbReference type="SUPFAM" id="SSF57716">
    <property type="entry name" value="Glucocorticoid receptor-like (DNA-binding domain)"/>
    <property type="match status" value="1"/>
</dbReference>
<reference evidence="8 9" key="1">
    <citation type="submission" date="2020-08" db="EMBL/GenBank/DDBJ databases">
        <authorList>
            <person name="Hejnol A."/>
        </authorList>
    </citation>
    <scope>NUCLEOTIDE SEQUENCE [LARGE SCALE GENOMIC DNA]</scope>
</reference>
<evidence type="ECO:0000256" key="1">
    <source>
        <dbReference type="ARBA" id="ARBA00022723"/>
    </source>
</evidence>
<dbReference type="Proteomes" id="UP000549394">
    <property type="component" value="Unassembled WGS sequence"/>
</dbReference>
<keyword evidence="2 5" id="KW-0863">Zinc-finger</keyword>
<dbReference type="Pfam" id="PF05485">
    <property type="entry name" value="THAP"/>
    <property type="match status" value="1"/>
</dbReference>
<evidence type="ECO:0000256" key="5">
    <source>
        <dbReference type="PROSITE-ProRule" id="PRU00309"/>
    </source>
</evidence>
<feature type="domain" description="THAP-type" evidence="7">
    <location>
        <begin position="9"/>
        <end position="103"/>
    </location>
</feature>
<dbReference type="SMART" id="SM00980">
    <property type="entry name" value="THAP"/>
    <property type="match status" value="1"/>
</dbReference>
<dbReference type="EMBL" id="CAJFCJ010000008">
    <property type="protein sequence ID" value="CAD5118206.1"/>
    <property type="molecule type" value="Genomic_DNA"/>
</dbReference>
<keyword evidence="4 5" id="KW-0238">DNA-binding</keyword>
<comment type="caution">
    <text evidence="8">The sequence shown here is derived from an EMBL/GenBank/DDBJ whole genome shotgun (WGS) entry which is preliminary data.</text>
</comment>
<feature type="coiled-coil region" evidence="6">
    <location>
        <begin position="282"/>
        <end position="323"/>
    </location>
</feature>
<name>A0A7I8VS61_9ANNE</name>
<evidence type="ECO:0000313" key="8">
    <source>
        <dbReference type="EMBL" id="CAD5118206.1"/>
    </source>
</evidence>